<dbReference type="KEGG" id="daa:AKL17_4749"/>
<accession>A0A165SWP7</accession>
<sequence length="279" mass="29933">MAYKSVLTIVTDAKAAAAQLDAAVDIARREDAHLDIFCLGIDRTQTGYYYAGATAFIHQETIERAQRDAEAAEAAVRERMAAEDIRWSVEAAVAQLGGLASLVALRARFTDLCVQRKPYGEGQTQDAEAIVEAALFDGGVPVLVLPETGLGARVGSRVILAWNQSTEALNAARAALPLLKAADLVNIVVIDPPTHGAERSDPGGPLSQWLARHGVKAEVSVLAKTMPRISDVLCRHARDVDADLLVMGAYGHSRFREAILGGATRNMLERTDVPVFMAH</sequence>
<evidence type="ECO:0000313" key="3">
    <source>
        <dbReference type="EMBL" id="AMY71959.1"/>
    </source>
</evidence>
<evidence type="ECO:0000256" key="1">
    <source>
        <dbReference type="ARBA" id="ARBA00008791"/>
    </source>
</evidence>
<dbReference type="EMBL" id="CP012661">
    <property type="protein sequence ID" value="AMY71959.1"/>
    <property type="molecule type" value="Genomic_DNA"/>
</dbReference>
<dbReference type="Proteomes" id="UP000076128">
    <property type="component" value="Chromosome"/>
</dbReference>
<organism evidence="3 4">
    <name type="scientific">Frigidibacter mobilis</name>
    <dbReference type="NCBI Taxonomy" id="1335048"/>
    <lineage>
        <taxon>Bacteria</taxon>
        <taxon>Pseudomonadati</taxon>
        <taxon>Pseudomonadota</taxon>
        <taxon>Alphaproteobacteria</taxon>
        <taxon>Rhodobacterales</taxon>
        <taxon>Paracoccaceae</taxon>
        <taxon>Frigidibacter</taxon>
    </lineage>
</organism>
<dbReference type="PANTHER" id="PTHR46268:SF15">
    <property type="entry name" value="UNIVERSAL STRESS PROTEIN HP_0031"/>
    <property type="match status" value="1"/>
</dbReference>
<dbReference type="Pfam" id="PF00582">
    <property type="entry name" value="Usp"/>
    <property type="match status" value="1"/>
</dbReference>
<evidence type="ECO:0000259" key="2">
    <source>
        <dbReference type="Pfam" id="PF00582"/>
    </source>
</evidence>
<gene>
    <name evidence="3" type="ORF">AKL17_4749</name>
</gene>
<dbReference type="OrthoDB" id="9804721at2"/>
<reference evidence="3 4" key="1">
    <citation type="submission" date="2015-09" db="EMBL/GenBank/DDBJ databases">
        <title>Complete genome sequence of Defluviimonas alba cai42t isolated from an oilfield in Xinjiang.</title>
        <authorList>
            <person name="Geng S."/>
            <person name="Pan X."/>
            <person name="Wu X."/>
        </authorList>
    </citation>
    <scope>NUCLEOTIDE SEQUENCE [LARGE SCALE GENOMIC DNA]</scope>
    <source>
        <strain evidence="4">cai42</strain>
    </source>
</reference>
<dbReference type="InterPro" id="IPR006015">
    <property type="entry name" value="Universal_stress_UspA"/>
</dbReference>
<evidence type="ECO:0000313" key="4">
    <source>
        <dbReference type="Proteomes" id="UP000076128"/>
    </source>
</evidence>
<dbReference type="RefSeq" id="WP_066817914.1">
    <property type="nucleotide sequence ID" value="NZ_CP012661.1"/>
</dbReference>
<dbReference type="PATRIC" id="fig|1335048.3.peg.4929"/>
<proteinExistence type="inferred from homology"/>
<name>A0A165SWP7_9RHOB</name>
<dbReference type="Gene3D" id="3.40.50.12370">
    <property type="match status" value="1"/>
</dbReference>
<dbReference type="AlphaFoldDB" id="A0A165SWP7"/>
<dbReference type="CDD" id="cd00293">
    <property type="entry name" value="USP-like"/>
    <property type="match status" value="1"/>
</dbReference>
<dbReference type="PANTHER" id="PTHR46268">
    <property type="entry name" value="STRESS RESPONSE PROTEIN NHAX"/>
    <property type="match status" value="1"/>
</dbReference>
<protein>
    <submittedName>
        <fullName evidence="3">UspA domain-containing protein</fullName>
    </submittedName>
</protein>
<dbReference type="STRING" id="1335048.AKL17_4749"/>
<dbReference type="InterPro" id="IPR006016">
    <property type="entry name" value="UspA"/>
</dbReference>
<keyword evidence="4" id="KW-1185">Reference proteome</keyword>
<dbReference type="SUPFAM" id="SSF52402">
    <property type="entry name" value="Adenine nucleotide alpha hydrolases-like"/>
    <property type="match status" value="2"/>
</dbReference>
<feature type="domain" description="UspA" evidence="2">
    <location>
        <begin position="157"/>
        <end position="278"/>
    </location>
</feature>
<dbReference type="PRINTS" id="PR01438">
    <property type="entry name" value="UNVRSLSTRESS"/>
</dbReference>
<comment type="similarity">
    <text evidence="1">Belongs to the universal stress protein A family.</text>
</comment>